<sequence>MHMIFFISSLSLHFSFAAIFAKSVFRALLPYLWPPAADLLRPRLSVPSAEKGCKSAGGLKQHRNTHVTLPTAHPVPSNSSHTDLDDLPHNDDSPPHSPGPEPPQSLPPQRIVPPVQHGTTTEHHPILDGTPCDAEGNDLPPGAPPPPWEERAPDDYSPFESRAEFEFAEFLYVREEMSAKGVDRLAQLLAALYEGTDPPFADHKDLYATIDAIQQGDIPWQSFSVKYTGPIPENGPVPVWMTETFEVWFRSPLSIFEKQLANPDFKDEMDWAPKRIFKDGKRQFVDLFSGNWVWEQATPECHGALYVPGVFGSDKTTVSVGTGNTEFYPFYGGIGNVHNGVRKAHREALSVMAFLSIPKTTRQYAKSKEFRKFRRQLFHSSIARILQPLKPYMTRPRITRCADGHFRRAIYGLGPYIADYPEQALLACIVQGYCPRCLSPAHDLDRDSPRRCAEHTDALLEGCTLKELWDDFGIVGDIIPFTADFPRADIHELISMDLLHQIIKGTFKDHIVDWVEEYIRATNDNADAERILADIDRRIAIAPPFPGLRHFPVGRGFKQWTGNDSKGLMKVYLPAIAGHVPHQVVQTVAHITEFCHLVRRSVINEDTLLAIDVTVKRFHNAREIFRVIRPDGFSLPRQHSMVHYRPLIQAFGAPNGLCSSITESKHIKAVKKPYRRSSRNKPLSQILLTNQRLDKLAAARVDFTARGMMDGALLPLPLPLPSLPEEPAVDPDDDRIDHGDVPGPTILGEVPRDVHHLAVHIGQPRLHELIRRFLYDQLNPDAVTAGGQVPISDCPEFSERIYIYNSARAVFYAPSDVCGIGGMHHERIRATKSWYRGPPRYDCVFIEHDTDAPGFRGLHVARVFLLFRFKFRNIDYPCALVHWFSVHGQEPCPDTNMWIVKPDFIRGRPGERAMAVVHIDSLLRGAHLIGVAGKEFVPVADFDFSDSLDAFQAFYVNKYADHHAHEIAF</sequence>
<dbReference type="Pfam" id="PF18759">
    <property type="entry name" value="Plavaka"/>
    <property type="match status" value="1"/>
</dbReference>
<organism evidence="3 4">
    <name type="scientific">Mycena venus</name>
    <dbReference type="NCBI Taxonomy" id="2733690"/>
    <lineage>
        <taxon>Eukaryota</taxon>
        <taxon>Fungi</taxon>
        <taxon>Dikarya</taxon>
        <taxon>Basidiomycota</taxon>
        <taxon>Agaricomycotina</taxon>
        <taxon>Agaricomycetes</taxon>
        <taxon>Agaricomycetidae</taxon>
        <taxon>Agaricales</taxon>
        <taxon>Marasmiineae</taxon>
        <taxon>Mycenaceae</taxon>
        <taxon>Mycena</taxon>
    </lineage>
</organism>
<evidence type="ECO:0000313" key="4">
    <source>
        <dbReference type="Proteomes" id="UP000620124"/>
    </source>
</evidence>
<dbReference type="EMBL" id="JACAZI010000003">
    <property type="protein sequence ID" value="KAF7365587.1"/>
    <property type="molecule type" value="Genomic_DNA"/>
</dbReference>
<name>A0A8H6YVC7_9AGAR</name>
<proteinExistence type="predicted"/>
<evidence type="ECO:0000313" key="3">
    <source>
        <dbReference type="EMBL" id="KAF7365587.1"/>
    </source>
</evidence>
<feature type="compositionally biased region" description="Basic and acidic residues" evidence="1">
    <location>
        <begin position="82"/>
        <end position="94"/>
    </location>
</feature>
<keyword evidence="2" id="KW-0732">Signal</keyword>
<feature type="compositionally biased region" description="Pro residues" evidence="1">
    <location>
        <begin position="95"/>
        <end position="106"/>
    </location>
</feature>
<feature type="signal peptide" evidence="2">
    <location>
        <begin position="1"/>
        <end position="17"/>
    </location>
</feature>
<feature type="region of interest" description="Disordered" evidence="1">
    <location>
        <begin position="68"/>
        <end position="156"/>
    </location>
</feature>
<dbReference type="OrthoDB" id="3199698at2759"/>
<protein>
    <submittedName>
        <fullName evidence="3">Uncharacterized protein</fullName>
    </submittedName>
</protein>
<gene>
    <name evidence="3" type="ORF">MVEN_00432100</name>
</gene>
<comment type="caution">
    <text evidence="3">The sequence shown here is derived from an EMBL/GenBank/DDBJ whole genome shotgun (WGS) entry which is preliminary data.</text>
</comment>
<dbReference type="InterPro" id="IPR041078">
    <property type="entry name" value="Plavaka"/>
</dbReference>
<feature type="chain" id="PRO_5034065715" evidence="2">
    <location>
        <begin position="18"/>
        <end position="969"/>
    </location>
</feature>
<dbReference type="Proteomes" id="UP000620124">
    <property type="component" value="Unassembled WGS sequence"/>
</dbReference>
<keyword evidence="4" id="KW-1185">Reference proteome</keyword>
<evidence type="ECO:0000256" key="1">
    <source>
        <dbReference type="SAM" id="MobiDB-lite"/>
    </source>
</evidence>
<reference evidence="3" key="1">
    <citation type="submission" date="2020-05" db="EMBL/GenBank/DDBJ databases">
        <title>Mycena genomes resolve the evolution of fungal bioluminescence.</title>
        <authorList>
            <person name="Tsai I.J."/>
        </authorList>
    </citation>
    <scope>NUCLEOTIDE SEQUENCE</scope>
    <source>
        <strain evidence="3">CCC161011</strain>
    </source>
</reference>
<dbReference type="AlphaFoldDB" id="A0A8H6YVC7"/>
<accession>A0A8H6YVC7</accession>
<evidence type="ECO:0000256" key="2">
    <source>
        <dbReference type="SAM" id="SignalP"/>
    </source>
</evidence>